<organism evidence="1 2">
    <name type="scientific">Acinetobacter rudis</name>
    <dbReference type="NCBI Taxonomy" id="632955"/>
    <lineage>
        <taxon>Bacteria</taxon>
        <taxon>Pseudomonadati</taxon>
        <taxon>Pseudomonadota</taxon>
        <taxon>Gammaproteobacteria</taxon>
        <taxon>Moraxellales</taxon>
        <taxon>Moraxellaceae</taxon>
        <taxon>Acinetobacter</taxon>
    </lineage>
</organism>
<gene>
    <name evidence="1" type="ORF">RFH47_11870</name>
</gene>
<proteinExistence type="predicted"/>
<comment type="caution">
    <text evidence="1">The sequence shown here is derived from an EMBL/GenBank/DDBJ whole genome shotgun (WGS) entry which is preliminary data.</text>
</comment>
<reference evidence="1" key="1">
    <citation type="submission" date="2023-08" db="EMBL/GenBank/DDBJ databases">
        <title>Emergence of clinically-relevant ST2 carbapenem-resistant Acinetobacter baumannii strains in hospital sewages in Zhejiang, East of China.</title>
        <authorList>
            <person name="Kaichao C."/>
            <person name="Zhang R."/>
        </authorList>
    </citation>
    <scope>NUCLEOTIDE SEQUENCE</scope>
    <source>
        <strain evidence="1">M-RB-37</strain>
    </source>
</reference>
<dbReference type="EMBL" id="JAVIDL010000023">
    <property type="protein sequence ID" value="MDQ8936414.1"/>
    <property type="molecule type" value="Genomic_DNA"/>
</dbReference>
<accession>A0AAW8JFD7</accession>
<dbReference type="RefSeq" id="WP_308981704.1">
    <property type="nucleotide sequence ID" value="NZ_JAVIDL010000023.1"/>
</dbReference>
<sequence>MSSINMLENMMIQEIYALVYIEYGMTEYSYSDVVKYQFVFENLSCCIECDESGGGLIYSFDKELVEINMEEQGSLAKISLKGHPLYNTTVGEKVKAVKVILFENNNVGFSLILEDSKIILMNLGDEIYFSNNISDELLNEGYTEVDLSL</sequence>
<dbReference type="AlphaFoldDB" id="A0AAW8JFD7"/>
<evidence type="ECO:0000313" key="2">
    <source>
        <dbReference type="Proteomes" id="UP001243844"/>
    </source>
</evidence>
<evidence type="ECO:0000313" key="1">
    <source>
        <dbReference type="EMBL" id="MDQ8936414.1"/>
    </source>
</evidence>
<dbReference type="Proteomes" id="UP001243844">
    <property type="component" value="Unassembled WGS sequence"/>
</dbReference>
<protein>
    <recommendedName>
        <fullName evidence="3">Immunity protein 10</fullName>
    </recommendedName>
</protein>
<name>A0AAW8JFD7_9GAMM</name>
<evidence type="ECO:0008006" key="3">
    <source>
        <dbReference type="Google" id="ProtNLM"/>
    </source>
</evidence>